<comment type="caution">
    <text evidence="2">The sequence shown here is derived from an EMBL/GenBank/DDBJ whole genome shotgun (WGS) entry which is preliminary data.</text>
</comment>
<evidence type="ECO:0000256" key="1">
    <source>
        <dbReference type="SAM" id="MobiDB-lite"/>
    </source>
</evidence>
<feature type="region of interest" description="Disordered" evidence="1">
    <location>
        <begin position="354"/>
        <end position="399"/>
    </location>
</feature>
<evidence type="ECO:0000313" key="2">
    <source>
        <dbReference type="EMBL" id="KAF7372512.1"/>
    </source>
</evidence>
<reference evidence="2" key="1">
    <citation type="submission" date="2020-05" db="EMBL/GenBank/DDBJ databases">
        <title>Mycena genomes resolve the evolution of fungal bioluminescence.</title>
        <authorList>
            <person name="Tsai I.J."/>
        </authorList>
    </citation>
    <scope>NUCLEOTIDE SEQUENCE</scope>
    <source>
        <strain evidence="2">CCC161011</strain>
    </source>
</reference>
<dbReference type="Proteomes" id="UP000620124">
    <property type="component" value="Unassembled WGS sequence"/>
</dbReference>
<gene>
    <name evidence="2" type="ORF">MVEN_00113100</name>
</gene>
<name>A0A8H6Z7W3_9AGAR</name>
<evidence type="ECO:0000313" key="3">
    <source>
        <dbReference type="Proteomes" id="UP000620124"/>
    </source>
</evidence>
<dbReference type="AlphaFoldDB" id="A0A8H6Z7W3"/>
<organism evidence="2 3">
    <name type="scientific">Mycena venus</name>
    <dbReference type="NCBI Taxonomy" id="2733690"/>
    <lineage>
        <taxon>Eukaryota</taxon>
        <taxon>Fungi</taxon>
        <taxon>Dikarya</taxon>
        <taxon>Basidiomycota</taxon>
        <taxon>Agaricomycotina</taxon>
        <taxon>Agaricomycetes</taxon>
        <taxon>Agaricomycetidae</taxon>
        <taxon>Agaricales</taxon>
        <taxon>Marasmiineae</taxon>
        <taxon>Mycenaceae</taxon>
        <taxon>Mycena</taxon>
    </lineage>
</organism>
<protein>
    <submittedName>
        <fullName evidence="2">Uncharacterized protein</fullName>
    </submittedName>
</protein>
<keyword evidence="3" id="KW-1185">Reference proteome</keyword>
<sequence>MRQACTVLSQCHRYWQQAPSSRMFQTIFTPGGLEIPERINTFRAHGRFLALHCLLMRHGPLPISIWLLLCLIEGREALLIPQNVLLHMHPGAYDILAPWYDFHEDTPVPPAMEATHPLWLFIFKHMPQIQPSVISNSRTRAEHEGWLISTFATVLLGHSMPWALPEYLGLQDGFNMTVGAIRLAESIKAFRASPFLVTIYDRCVHNINEVFDHLHFNLTTRASNLTTPYYAKLFKIRLHHYLCGVGHPPELRSRLIALGISEEIDVTANDPLLRANLVLVCGTDSDLRPTQDDWAVTVHIRLLSCLLLIHLDQFKIHGRDTRESQISRPLGFQRGENLGTGQWTHLDLSRACVSAHHPDSAPRERRFYPGAPDPDPRKLQSSRPAAESNMPNGSIVPSEDRTQLTRALYPVGVQTLEGRRLVAASVMSYRQLLRTTPLFPGSRPTTGSWDGCYAVSVRIKTASTLGHLTTPSRFTMTI</sequence>
<feature type="compositionally biased region" description="Basic and acidic residues" evidence="1">
    <location>
        <begin position="356"/>
        <end position="367"/>
    </location>
</feature>
<dbReference type="OrthoDB" id="3271070at2759"/>
<accession>A0A8H6Z7W3</accession>
<proteinExistence type="predicted"/>
<dbReference type="EMBL" id="JACAZI010000001">
    <property type="protein sequence ID" value="KAF7372512.1"/>
    <property type="molecule type" value="Genomic_DNA"/>
</dbReference>